<feature type="region of interest" description="Disordered" evidence="2">
    <location>
        <begin position="1068"/>
        <end position="1119"/>
    </location>
</feature>
<dbReference type="Pfam" id="PF10453">
    <property type="entry name" value="NUFIP1"/>
    <property type="match status" value="1"/>
</dbReference>
<dbReference type="SUPFAM" id="SSF101898">
    <property type="entry name" value="NHL repeat"/>
    <property type="match status" value="1"/>
</dbReference>
<dbReference type="PANTHER" id="PTHR22874:SF1">
    <property type="entry name" value="ACTIVATING MOLECULE IN BECN1-REGULATED AUTOPHAGY PROTEIN 1"/>
    <property type="match status" value="1"/>
</dbReference>
<dbReference type="InterPro" id="IPR036322">
    <property type="entry name" value="WD40_repeat_dom_sf"/>
</dbReference>
<feature type="compositionally biased region" description="Low complexity" evidence="2">
    <location>
        <begin position="357"/>
        <end position="368"/>
    </location>
</feature>
<feature type="repeat" description="WD" evidence="1">
    <location>
        <begin position="109"/>
        <end position="151"/>
    </location>
</feature>
<feature type="region of interest" description="Disordered" evidence="2">
    <location>
        <begin position="909"/>
        <end position="991"/>
    </location>
</feature>
<feature type="region of interest" description="Disordered" evidence="2">
    <location>
        <begin position="380"/>
        <end position="495"/>
    </location>
</feature>
<dbReference type="eggNOG" id="KOG0266">
    <property type="taxonomic scope" value="Eukaryota"/>
</dbReference>
<evidence type="ECO:0000256" key="1">
    <source>
        <dbReference type="PROSITE-ProRule" id="PRU00221"/>
    </source>
</evidence>
<feature type="compositionally biased region" description="Low complexity" evidence="2">
    <location>
        <begin position="583"/>
        <end position="597"/>
    </location>
</feature>
<feature type="compositionally biased region" description="Low complexity" evidence="2">
    <location>
        <begin position="734"/>
        <end position="753"/>
    </location>
</feature>
<evidence type="ECO:0000313" key="5">
    <source>
        <dbReference type="Proteomes" id="UP000007266"/>
    </source>
</evidence>
<reference evidence="4 5" key="2">
    <citation type="journal article" date="2010" name="Nucleic Acids Res.">
        <title>BeetleBase in 2010: revisions to provide comprehensive genomic information for Tribolium castaneum.</title>
        <authorList>
            <person name="Kim H.S."/>
            <person name="Murphy T."/>
            <person name="Xia J."/>
            <person name="Caragea D."/>
            <person name="Park Y."/>
            <person name="Beeman R.W."/>
            <person name="Lorenzen M.D."/>
            <person name="Butcher S."/>
            <person name="Manak J.R."/>
            <person name="Brown S.J."/>
        </authorList>
    </citation>
    <scope>GENOME REANNOTATION</scope>
    <source>
        <strain evidence="4 5">Georgia GA2</strain>
    </source>
</reference>
<feature type="compositionally biased region" description="Basic residues" evidence="2">
    <location>
        <begin position="2226"/>
        <end position="2241"/>
    </location>
</feature>
<feature type="region of interest" description="Disordered" evidence="2">
    <location>
        <begin position="650"/>
        <end position="701"/>
    </location>
</feature>
<feature type="compositionally biased region" description="Polar residues" evidence="2">
    <location>
        <begin position="1409"/>
        <end position="1419"/>
    </location>
</feature>
<feature type="compositionally biased region" description="Basic residues" evidence="2">
    <location>
        <begin position="2099"/>
        <end position="2112"/>
    </location>
</feature>
<feature type="compositionally biased region" description="Pro residues" evidence="2">
    <location>
        <begin position="1816"/>
        <end position="1843"/>
    </location>
</feature>
<dbReference type="GO" id="GO:0000045">
    <property type="term" value="P:autophagosome assembly"/>
    <property type="evidence" value="ECO:0000318"/>
    <property type="project" value="GO_Central"/>
</dbReference>
<feature type="region of interest" description="Disordered" evidence="2">
    <location>
        <begin position="2213"/>
        <end position="2250"/>
    </location>
</feature>
<feature type="compositionally biased region" description="Pro residues" evidence="2">
    <location>
        <begin position="1850"/>
        <end position="1860"/>
    </location>
</feature>
<feature type="region of interest" description="Disordered" evidence="2">
    <location>
        <begin position="1404"/>
        <end position="1432"/>
    </location>
</feature>
<dbReference type="InterPro" id="IPR015943">
    <property type="entry name" value="WD40/YVTN_repeat-like_dom_sf"/>
</dbReference>
<keyword evidence="1" id="KW-0853">WD repeat</keyword>
<dbReference type="PROSITE" id="PS00028">
    <property type="entry name" value="ZINC_FINGER_C2H2_1"/>
    <property type="match status" value="1"/>
</dbReference>
<keyword evidence="5" id="KW-1185">Reference proteome</keyword>
<feature type="compositionally biased region" description="Polar residues" evidence="2">
    <location>
        <begin position="932"/>
        <end position="954"/>
    </location>
</feature>
<dbReference type="InterPro" id="IPR013087">
    <property type="entry name" value="Znf_C2H2_type"/>
</dbReference>
<feature type="compositionally biased region" description="Basic and acidic residues" evidence="2">
    <location>
        <begin position="918"/>
        <end position="927"/>
    </location>
</feature>
<feature type="region of interest" description="Disordered" evidence="2">
    <location>
        <begin position="2084"/>
        <end position="2120"/>
    </location>
</feature>
<dbReference type="InterPro" id="IPR019496">
    <property type="entry name" value="NUFIP1_cons_dom"/>
</dbReference>
<dbReference type="PANTHER" id="PTHR22874">
    <property type="entry name" value="ACTIVATING MOLECULE IN BECN1-REGULATED AUTOPHAGY PROTEIN 1"/>
    <property type="match status" value="1"/>
</dbReference>
<evidence type="ECO:0000313" key="4">
    <source>
        <dbReference type="EMBL" id="KYB27382.1"/>
    </source>
</evidence>
<dbReference type="InParanoid" id="A0A139WHE5"/>
<dbReference type="InterPro" id="IPR052596">
    <property type="entry name" value="AMBRA1_autophagy"/>
</dbReference>
<dbReference type="EMBL" id="KQ971343">
    <property type="protein sequence ID" value="KYB27382.1"/>
    <property type="molecule type" value="Genomic_DNA"/>
</dbReference>
<dbReference type="InterPro" id="IPR001680">
    <property type="entry name" value="WD40_rpt"/>
</dbReference>
<name>A0A139WHE5_TRICA</name>
<feature type="region of interest" description="Disordered" evidence="2">
    <location>
        <begin position="545"/>
        <end position="626"/>
    </location>
</feature>
<dbReference type="GO" id="GO:0080008">
    <property type="term" value="C:Cul4-RING E3 ubiquitin ligase complex"/>
    <property type="evidence" value="ECO:0000318"/>
    <property type="project" value="GO_Central"/>
</dbReference>
<feature type="compositionally biased region" description="Basic and acidic residues" evidence="2">
    <location>
        <begin position="2084"/>
        <end position="2098"/>
    </location>
</feature>
<dbReference type="Pfam" id="PF00400">
    <property type="entry name" value="WD40"/>
    <property type="match status" value="1"/>
</dbReference>
<feature type="compositionally biased region" description="Low complexity" evidence="2">
    <location>
        <begin position="1090"/>
        <end position="1103"/>
    </location>
</feature>
<dbReference type="GO" id="GO:0000423">
    <property type="term" value="P:mitophagy"/>
    <property type="evidence" value="ECO:0000318"/>
    <property type="project" value="GO_Central"/>
</dbReference>
<protein>
    <recommendedName>
        <fullName evidence="3">C2H2-type domain-containing protein</fullName>
    </recommendedName>
</protein>
<feature type="compositionally biased region" description="Polar residues" evidence="2">
    <location>
        <begin position="477"/>
        <end position="495"/>
    </location>
</feature>
<feature type="region of interest" description="Disordered" evidence="2">
    <location>
        <begin position="721"/>
        <end position="766"/>
    </location>
</feature>
<dbReference type="STRING" id="7070.A0A139WHE5"/>
<feature type="region of interest" description="Disordered" evidence="2">
    <location>
        <begin position="319"/>
        <end position="368"/>
    </location>
</feature>
<dbReference type="SMART" id="SM00320">
    <property type="entry name" value="WD40"/>
    <property type="match status" value="4"/>
</dbReference>
<feature type="compositionally biased region" description="Polar residues" evidence="2">
    <location>
        <begin position="423"/>
        <end position="433"/>
    </location>
</feature>
<dbReference type="PROSITE" id="PS50082">
    <property type="entry name" value="WD_REPEATS_2"/>
    <property type="match status" value="1"/>
</dbReference>
<feature type="compositionally biased region" description="Polar residues" evidence="2">
    <location>
        <begin position="977"/>
        <end position="991"/>
    </location>
</feature>
<dbReference type="SUPFAM" id="SSF50978">
    <property type="entry name" value="WD40 repeat-like"/>
    <property type="match status" value="1"/>
</dbReference>
<feature type="region of interest" description="Disordered" evidence="2">
    <location>
        <begin position="819"/>
        <end position="846"/>
    </location>
</feature>
<dbReference type="OMA" id="RESTFAM"/>
<reference evidence="4 5" key="1">
    <citation type="journal article" date="2008" name="Nature">
        <title>The genome of the model beetle and pest Tribolium castaneum.</title>
        <authorList>
            <consortium name="Tribolium Genome Sequencing Consortium"/>
            <person name="Richards S."/>
            <person name="Gibbs R.A."/>
            <person name="Weinstock G.M."/>
            <person name="Brown S.J."/>
            <person name="Denell R."/>
            <person name="Beeman R.W."/>
            <person name="Gibbs R."/>
            <person name="Beeman R.W."/>
            <person name="Brown S.J."/>
            <person name="Bucher G."/>
            <person name="Friedrich M."/>
            <person name="Grimmelikhuijzen C.J."/>
            <person name="Klingler M."/>
            <person name="Lorenzen M."/>
            <person name="Richards S."/>
            <person name="Roth S."/>
            <person name="Schroder R."/>
            <person name="Tautz D."/>
            <person name="Zdobnov E.M."/>
            <person name="Muzny D."/>
            <person name="Gibbs R.A."/>
            <person name="Weinstock G.M."/>
            <person name="Attaway T."/>
            <person name="Bell S."/>
            <person name="Buhay C.J."/>
            <person name="Chandrabose M.N."/>
            <person name="Chavez D."/>
            <person name="Clerk-Blankenburg K.P."/>
            <person name="Cree A."/>
            <person name="Dao M."/>
            <person name="Davis C."/>
            <person name="Chacko J."/>
            <person name="Dinh H."/>
            <person name="Dugan-Rocha S."/>
            <person name="Fowler G."/>
            <person name="Garner T.T."/>
            <person name="Garnes J."/>
            <person name="Gnirke A."/>
            <person name="Hawes A."/>
            <person name="Hernandez J."/>
            <person name="Hines S."/>
            <person name="Holder M."/>
            <person name="Hume J."/>
            <person name="Jhangiani S.N."/>
            <person name="Joshi V."/>
            <person name="Khan Z.M."/>
            <person name="Jackson L."/>
            <person name="Kovar C."/>
            <person name="Kowis A."/>
            <person name="Lee S."/>
            <person name="Lewis L.R."/>
            <person name="Margolis J."/>
            <person name="Morgan M."/>
            <person name="Nazareth L.V."/>
            <person name="Nguyen N."/>
            <person name="Okwuonu G."/>
            <person name="Parker D."/>
            <person name="Richards S."/>
            <person name="Ruiz S.J."/>
            <person name="Santibanez J."/>
            <person name="Savard J."/>
            <person name="Scherer S.E."/>
            <person name="Schneider B."/>
            <person name="Sodergren E."/>
            <person name="Tautz D."/>
            <person name="Vattahil S."/>
            <person name="Villasana D."/>
            <person name="White C.S."/>
            <person name="Wright R."/>
            <person name="Park Y."/>
            <person name="Beeman R.W."/>
            <person name="Lord J."/>
            <person name="Oppert B."/>
            <person name="Lorenzen M."/>
            <person name="Brown S."/>
            <person name="Wang L."/>
            <person name="Savard J."/>
            <person name="Tautz D."/>
            <person name="Richards S."/>
            <person name="Weinstock G."/>
            <person name="Gibbs R.A."/>
            <person name="Liu Y."/>
            <person name="Worley K."/>
            <person name="Weinstock G."/>
            <person name="Elsik C.G."/>
            <person name="Reese J.T."/>
            <person name="Elhaik E."/>
            <person name="Landan G."/>
            <person name="Graur D."/>
            <person name="Arensburger P."/>
            <person name="Atkinson P."/>
            <person name="Beeman R.W."/>
            <person name="Beidler J."/>
            <person name="Brown S.J."/>
            <person name="Demuth J.P."/>
            <person name="Drury D.W."/>
            <person name="Du Y.Z."/>
            <person name="Fujiwara H."/>
            <person name="Lorenzen M."/>
            <person name="Maselli V."/>
            <person name="Osanai M."/>
            <person name="Park Y."/>
            <person name="Robertson H.M."/>
            <person name="Tu Z."/>
            <person name="Wang J.J."/>
            <person name="Wang S."/>
            <person name="Richards S."/>
            <person name="Song H."/>
            <person name="Zhang L."/>
            <person name="Sodergren E."/>
            <person name="Werner D."/>
            <person name="Stanke M."/>
            <person name="Morgenstern B."/>
            <person name="Solovyev V."/>
            <person name="Kosarev P."/>
            <person name="Brown G."/>
            <person name="Chen H.C."/>
            <person name="Ermolaeva O."/>
            <person name="Hlavina W."/>
            <person name="Kapustin Y."/>
            <person name="Kiryutin B."/>
            <person name="Kitts P."/>
            <person name="Maglott D."/>
            <person name="Pruitt K."/>
            <person name="Sapojnikov V."/>
            <person name="Souvorov A."/>
            <person name="Mackey A.J."/>
            <person name="Waterhouse R.M."/>
            <person name="Wyder S."/>
            <person name="Zdobnov E.M."/>
            <person name="Zdobnov E.M."/>
            <person name="Wyder S."/>
            <person name="Kriventseva E.V."/>
            <person name="Kadowaki T."/>
            <person name="Bork P."/>
            <person name="Aranda M."/>
            <person name="Bao R."/>
            <person name="Beermann A."/>
            <person name="Berns N."/>
            <person name="Bolognesi R."/>
            <person name="Bonneton F."/>
            <person name="Bopp D."/>
            <person name="Brown S.J."/>
            <person name="Bucher G."/>
            <person name="Butts T."/>
            <person name="Chaumot A."/>
            <person name="Denell R.E."/>
            <person name="Ferrier D.E."/>
            <person name="Friedrich M."/>
            <person name="Gordon C.M."/>
            <person name="Jindra M."/>
            <person name="Klingler M."/>
            <person name="Lan Q."/>
            <person name="Lattorff H.M."/>
            <person name="Laudet V."/>
            <person name="von Levetsow C."/>
            <person name="Liu Z."/>
            <person name="Lutz R."/>
            <person name="Lynch J.A."/>
            <person name="da Fonseca R.N."/>
            <person name="Posnien N."/>
            <person name="Reuter R."/>
            <person name="Roth S."/>
            <person name="Savard J."/>
            <person name="Schinko J.B."/>
            <person name="Schmitt C."/>
            <person name="Schoppmeier M."/>
            <person name="Schroder R."/>
            <person name="Shippy T.D."/>
            <person name="Simonnet F."/>
            <person name="Marques-Souza H."/>
            <person name="Tautz D."/>
            <person name="Tomoyasu Y."/>
            <person name="Trauner J."/>
            <person name="Van der Zee M."/>
            <person name="Vervoort M."/>
            <person name="Wittkopp N."/>
            <person name="Wimmer E.A."/>
            <person name="Yang X."/>
            <person name="Jones A.K."/>
            <person name="Sattelle D.B."/>
            <person name="Ebert P.R."/>
            <person name="Nelson D."/>
            <person name="Scott J.G."/>
            <person name="Beeman R.W."/>
            <person name="Muthukrishnan S."/>
            <person name="Kramer K.J."/>
            <person name="Arakane Y."/>
            <person name="Beeman R.W."/>
            <person name="Zhu Q."/>
            <person name="Hogenkamp D."/>
            <person name="Dixit R."/>
            <person name="Oppert B."/>
            <person name="Jiang H."/>
            <person name="Zou Z."/>
            <person name="Marshall J."/>
            <person name="Elpidina E."/>
            <person name="Vinokurov K."/>
            <person name="Oppert C."/>
            <person name="Zou Z."/>
            <person name="Evans J."/>
            <person name="Lu Z."/>
            <person name="Zhao P."/>
            <person name="Sumathipala N."/>
            <person name="Altincicek B."/>
            <person name="Vilcinskas A."/>
            <person name="Williams M."/>
            <person name="Hultmark D."/>
            <person name="Hetru C."/>
            <person name="Jiang H."/>
            <person name="Grimmelikhuijzen C.J."/>
            <person name="Hauser F."/>
            <person name="Cazzamali G."/>
            <person name="Williamson M."/>
            <person name="Park Y."/>
            <person name="Li B."/>
            <person name="Tanaka Y."/>
            <person name="Predel R."/>
            <person name="Neupert S."/>
            <person name="Schachtner J."/>
            <person name="Verleyen P."/>
            <person name="Raible F."/>
            <person name="Bork P."/>
            <person name="Friedrich M."/>
            <person name="Walden K.K."/>
            <person name="Robertson H.M."/>
            <person name="Angeli S."/>
            <person name="Foret S."/>
            <person name="Bucher G."/>
            <person name="Schuetz S."/>
            <person name="Maleszka R."/>
            <person name="Wimmer E.A."/>
            <person name="Beeman R.W."/>
            <person name="Lorenzen M."/>
            <person name="Tomoyasu Y."/>
            <person name="Miller S.C."/>
            <person name="Grossmann D."/>
            <person name="Bucher G."/>
        </authorList>
    </citation>
    <scope>NUCLEOTIDE SEQUENCE [LARGE SCALE GENOMIC DNA]</scope>
    <source>
        <strain evidence="4 5">Georgia GA2</strain>
    </source>
</reference>
<feature type="compositionally biased region" description="Polar residues" evidence="2">
    <location>
        <begin position="332"/>
        <end position="356"/>
    </location>
</feature>
<feature type="compositionally biased region" description="Polar residues" evidence="2">
    <location>
        <begin position="684"/>
        <end position="697"/>
    </location>
</feature>
<feature type="region of interest" description="Disordered" evidence="2">
    <location>
        <begin position="1447"/>
        <end position="1487"/>
    </location>
</feature>
<evidence type="ECO:0000256" key="2">
    <source>
        <dbReference type="SAM" id="MobiDB-lite"/>
    </source>
</evidence>
<dbReference type="GO" id="GO:1990756">
    <property type="term" value="F:ubiquitin-like ligase-substrate adaptor activity"/>
    <property type="evidence" value="ECO:0000318"/>
    <property type="project" value="GO_Central"/>
</dbReference>
<feature type="region of interest" description="Disordered" evidence="2">
    <location>
        <begin position="1137"/>
        <end position="1162"/>
    </location>
</feature>
<dbReference type="SMART" id="SM00355">
    <property type="entry name" value="ZnF_C2H2"/>
    <property type="match status" value="2"/>
</dbReference>
<gene>
    <name evidence="4" type="primary">AUGUSTUS-3.0.2_33221</name>
    <name evidence="4" type="ORF">TcasGA2_TC033221</name>
</gene>
<feature type="region of interest" description="Disordered" evidence="2">
    <location>
        <begin position="1792"/>
        <end position="1860"/>
    </location>
</feature>
<dbReference type="Gene3D" id="2.130.10.10">
    <property type="entry name" value="YVTN repeat-like/Quinoprotein amine dehydrogenase"/>
    <property type="match status" value="1"/>
</dbReference>
<evidence type="ECO:0000259" key="3">
    <source>
        <dbReference type="PROSITE" id="PS00028"/>
    </source>
</evidence>
<proteinExistence type="predicted"/>
<feature type="compositionally biased region" description="Low complexity" evidence="2">
    <location>
        <begin position="608"/>
        <end position="625"/>
    </location>
</feature>
<feature type="domain" description="C2H2-type" evidence="3">
    <location>
        <begin position="1989"/>
        <end position="2009"/>
    </location>
</feature>
<dbReference type="Proteomes" id="UP000007266">
    <property type="component" value="Linkage group 5"/>
</dbReference>
<sequence>MNPDEYDFRRNIPNKEPSSQALDFIRGLEDRSLNHLKTNIRAKASREVFAEDELVRKKCYDEMRCEMPGQPRSTFLMVFSPDGTKVASTHGNHNIYVTDIKSGKNIKTLTGHPRTPWCIAFHPTSNQIVASGCLGGEVRIWDLSGGSEVWTAGNQSVIASIAFHPNDRILVIATYNELYFWDWSMPEPFVQVATANPKEKIRYVAFDKLGHKLITGIANSPQTRWERVRAPVPVPRQAERSASPYRLRITPRLVNTPSPPERTYFNVGLRPEQPSVVESTREVLSSVPERERRITASYRNLLREYEQLVQRYLKVYKPPTMIDRGTDPMEPNATSATSSTQAPESEPSTSGTNPTESQPSTSQNYSSSLVMPSRILAMKKQPTEAHSTQTSDSRKHKSSENTEESTQEKRSKSSDSGPSGSSHTETATQTQSPRRLLVINERPQPEPSTSGLQDKPVRNSGVRILCPKKRKLPEAGGSSSEPQPSTSRGSTSGDILQNIRPIAEEVRNRFLPIIKSLPACDRPKLIRRFENGRAHERLKLRQMCPTFLKKPNRRPVLDTSSDSSSSDDERGGTLRSRMPIDLTTNTTNQNRNATNQNEPEPECVHTASNSNPPSNPSPSNSNNSNISGVRNFIMELEQLLMTVLLTEIESNESQQNSPSANNNNSPINLSNTSPVTRSQDEQADSNVRSSPVSMSASRDQDLIRPNAVPLAFSTFRRLIQRQENQESESRTPTSNSDEPSRSSPGSSNGIHSRTSSPIYNRTYPRRRLPAHRISAFMPTRVNYNRIPMRYRRGSSFRLANRLSVNSTFPIDELINYSERPNAEDNVPQDNLPESSPLEPPTEPSPFVNLGNMYSNIVQDLESSLNDVRNIRSSTRPSETSDMLSSFSESLENIMNQSDTILRNLGGSMSMLPNYSEQNETRRRETTEPRATFNDQNFYIRSNSPQEASTSTGERNLSEVLAGGRSVVESDHNYPRNPGNNQGPSSGENMSPLMTSLHLTISYIQRQARLLRHQVESIERIDRTMFEVEQLQLIRQLITEFLRYVRSLAGESRSTGMSSVRQMMAGTRISDSSPYDSQSEERPQQPPQPTPSSSTSTDQSQPRPRTSGRKTYPPSRLFRLQRHNRRSLFVNIFPRRYTGRPERGAKHTGPCRNAPSRTPEATNPLRHLSSHLLINSSSLNIMARRLEHFLTEQTRLITRPQESGSGSIRSTAATELGERILSIRLYDCVMRMNRIMGFDSSRFRNSRSDLVVVTQDGASRFPARHFLSLIVDAMSKHLEELAGSNISQSLRGQIHSVLAMALLLSDLLLLQLVDSIPPPAGMNLDVERESLTSRIDQMCGQMLQNRFSGHSHQLTRSLQHMRLNMRRAYRALGQTYNARRNAMLPNRPDTNRRQLLNRYLRNINLRRHQNSTSSDTSANVAPSAPAESENVTRGWSSLRDLIMRYSDNTGEDEDVTSSNSNQDSQERTQRFETVSSNNSDDNDDESEWYVNNNNRSTNLYRTNNVNLVHNNPEESNPSRPWNVPSVQVNDVPVPIAEQPSLFQQRIMTHRQRLAERVSELRTFPQMGGLRPRFLHPLYASVNPFDADLDDPQRETNNYDCDMITTVTPNHRIQMWDISSGNIPVINNPLKNLIVSECKIHNDASVDIAKDGTILVTLLPSGGYLNVTNKLGVYSLRWDTLGQCLYTTSFEQNAVSVALSPLSRHLVVGLASRRVSIVPSDRWTMARIFIIEQKNAPGDRLPVLRELGQNRDSRANYKSVNCIRWLPTSGQGLIYATNTGQLGKGNKRVNANGKFIPMMRPRGPFPPPRGPMGMRPMMGPPHMRPPPPRGLRPPPPRLPRGPIMPPRMMGPGPRPLPPPGMRPPPPHMMGPMRGMGFRRGMPRKPPMGAFKGVQRGRVLKRRRPMIKDIDLTKEWVTDAIRQEFKKKEELLAAAKSAESKEAWATYRTQREKCSQMYHVAEMEFVGLQETTEQDWDDFEYEENPESEVFFCDVCEEDFYTREHYENHMSQHRICGVDGCQYTAPQKMIEKHIQMQHLTGLYEKIRSVNTPEEIAKWIEERKVRYPSRENVQKRYERREEMLKRGEKIGERKNRFGKDKTRLSRVRHKKQQRKNVPKVVKNPEQAKQSLIDEKCDWNGTMFPFRGTKELYNEEDEKETSDYDDEEWMDGSGKVTVELNNALGALMGAYESDQEEETPQTVDNDAPTEEKIQREQVEYPNEQASDTKVVKTNKRRRLSSGKKQKLNNKPEPGGFSRMKFVKRKVTLLEKLLDSEIRHERNVLLQCVQHVVTNNFFR</sequence>
<feature type="compositionally biased region" description="Low complexity" evidence="2">
    <location>
        <begin position="650"/>
        <end position="674"/>
    </location>
</feature>
<organism evidence="4 5">
    <name type="scientific">Tribolium castaneum</name>
    <name type="common">Red flour beetle</name>
    <dbReference type="NCBI Taxonomy" id="7070"/>
    <lineage>
        <taxon>Eukaryota</taxon>
        <taxon>Metazoa</taxon>
        <taxon>Ecdysozoa</taxon>
        <taxon>Arthropoda</taxon>
        <taxon>Hexapoda</taxon>
        <taxon>Insecta</taxon>
        <taxon>Pterygota</taxon>
        <taxon>Neoptera</taxon>
        <taxon>Endopterygota</taxon>
        <taxon>Coleoptera</taxon>
        <taxon>Polyphaga</taxon>
        <taxon>Cucujiformia</taxon>
        <taxon>Tenebrionidae</taxon>
        <taxon>Tenebrionidae incertae sedis</taxon>
        <taxon>Tribolium</taxon>
    </lineage>
</organism>
<accession>A0A139WHE5</accession>